<dbReference type="Proteomes" id="UP001244341">
    <property type="component" value="Chromosome 10b"/>
</dbReference>
<dbReference type="CDD" id="cd09008">
    <property type="entry name" value="MTAN"/>
    <property type="match status" value="1"/>
</dbReference>
<evidence type="ECO:0000256" key="1">
    <source>
        <dbReference type="SAM" id="MobiDB-lite"/>
    </source>
</evidence>
<dbReference type="Pfam" id="PF01048">
    <property type="entry name" value="PNP_UDP_1"/>
    <property type="match status" value="1"/>
</dbReference>
<dbReference type="InterPro" id="IPR035994">
    <property type="entry name" value="Nucleoside_phosphorylase_sf"/>
</dbReference>
<dbReference type="EMBL" id="CP126217">
    <property type="protein sequence ID" value="WIA19175.1"/>
    <property type="molecule type" value="Genomic_DNA"/>
</dbReference>
<feature type="domain" description="Nucleoside phosphorylase" evidence="2">
    <location>
        <begin position="15"/>
        <end position="237"/>
    </location>
</feature>
<dbReference type="PANTHER" id="PTHR46994">
    <property type="entry name" value="5'-METHYLTHIOADENOSINE/S-ADENOSYLHOMOCYSTEINE NUCLEOSIDASE 1"/>
    <property type="match status" value="1"/>
</dbReference>
<dbReference type="PANTHER" id="PTHR46994:SF1">
    <property type="entry name" value="5'-METHYLTHIOADENOSINE NUCLEOSIDASE"/>
    <property type="match status" value="1"/>
</dbReference>
<dbReference type="InterPro" id="IPR000845">
    <property type="entry name" value="Nucleoside_phosphorylase_d"/>
</dbReference>
<sequence length="523" mass="55612">MYADGDAEQQPIKSVVFIIAMQAEAAPLIAALGLKQDSPPRIPPPGPCVTYSGSHAGLDVHVVWSGHDNEHNVDLIGTVPASLATYLACQAFNPDLIISAGTAGGFKARGAAIGDVFVSTGKMHHDRRIPLPGFDKQGLGYVESTPTPQLRAALGLKAGIVTSGNSLDYTEQDMQIMNKHGAAVKEMEAAAIAWVAQMFRKPMFCVKAVTDIVDGDRATQEEFLENLNAAAAALQQTLPKISDAQAAEIRALKAGQASQAAEIKALKADNAALKADNAAAAGLAALITKLRADQAAMGATNASQAATIGSLTAELGTLNGQLRSALFDAGKYQAAYEAFKDLALSKHEAAVKECEEAIEKWAVHAEQLEQQAAQAARENAALRKRCKELTFRLSNPPPPPKQQPPPQQQHGSVDNVLGKSEALLADYNQLRERLQRRDATISRRNATISQCNANINECSAIIRTQRAELHTLRPLQQLARGNGAAVAAEAVMRLSAHTRRKGSVPWVQPCKSRLSVCTKAATG</sequence>
<organism evidence="3 4">
    <name type="scientific">Tetradesmus obliquus</name>
    <name type="common">Green alga</name>
    <name type="synonym">Acutodesmus obliquus</name>
    <dbReference type="NCBI Taxonomy" id="3088"/>
    <lineage>
        <taxon>Eukaryota</taxon>
        <taxon>Viridiplantae</taxon>
        <taxon>Chlorophyta</taxon>
        <taxon>core chlorophytes</taxon>
        <taxon>Chlorophyceae</taxon>
        <taxon>CS clade</taxon>
        <taxon>Sphaeropleales</taxon>
        <taxon>Scenedesmaceae</taxon>
        <taxon>Tetradesmus</taxon>
    </lineage>
</organism>
<name>A0ABY8UDC4_TETOB</name>
<evidence type="ECO:0000313" key="4">
    <source>
        <dbReference type="Proteomes" id="UP001244341"/>
    </source>
</evidence>
<evidence type="ECO:0000313" key="3">
    <source>
        <dbReference type="EMBL" id="WIA19175.1"/>
    </source>
</evidence>
<reference evidence="3 4" key="1">
    <citation type="submission" date="2023-05" db="EMBL/GenBank/DDBJ databases">
        <title>A 100% complete, gapless, phased diploid assembly of the Scenedesmus obliquus UTEX 3031 genome.</title>
        <authorList>
            <person name="Biondi T.C."/>
            <person name="Hanschen E.R."/>
            <person name="Kwon T."/>
            <person name="Eng W."/>
            <person name="Kruse C.P.S."/>
            <person name="Koehler S.I."/>
            <person name="Kunde Y."/>
            <person name="Gleasner C.D."/>
            <person name="You Mak K.T."/>
            <person name="Polle J."/>
            <person name="Hovde B.T."/>
            <person name="Starkenburg S.R."/>
        </authorList>
    </citation>
    <scope>NUCLEOTIDE SEQUENCE [LARGE SCALE GENOMIC DNA]</scope>
    <source>
        <strain evidence="3 4">DOE0152z</strain>
    </source>
</reference>
<feature type="compositionally biased region" description="Pro residues" evidence="1">
    <location>
        <begin position="395"/>
        <end position="407"/>
    </location>
</feature>
<proteinExistence type="predicted"/>
<gene>
    <name evidence="3" type="ORF">OEZ85_003820</name>
</gene>
<accession>A0ABY8UDC4</accession>
<feature type="region of interest" description="Disordered" evidence="1">
    <location>
        <begin position="391"/>
        <end position="413"/>
    </location>
</feature>
<protein>
    <recommendedName>
        <fullName evidence="2">Nucleoside phosphorylase domain-containing protein</fullName>
    </recommendedName>
</protein>
<keyword evidence="4" id="KW-1185">Reference proteome</keyword>
<dbReference type="SUPFAM" id="SSF53167">
    <property type="entry name" value="Purine and uridine phosphorylases"/>
    <property type="match status" value="1"/>
</dbReference>
<dbReference type="InterPro" id="IPR044580">
    <property type="entry name" value="MTAN"/>
</dbReference>
<evidence type="ECO:0000259" key="2">
    <source>
        <dbReference type="Pfam" id="PF01048"/>
    </source>
</evidence>
<dbReference type="Gene3D" id="3.40.50.1580">
    <property type="entry name" value="Nucleoside phosphorylase domain"/>
    <property type="match status" value="1"/>
</dbReference>